<accession>A0A5N6ZCS7</accession>
<evidence type="ECO:0000313" key="2">
    <source>
        <dbReference type="Proteomes" id="UP000327118"/>
    </source>
</evidence>
<reference evidence="2" key="1">
    <citation type="submission" date="2019-04" db="EMBL/GenBank/DDBJ databases">
        <title>Friends and foes A comparative genomics studyof 23 Aspergillus species from section Flavi.</title>
        <authorList>
            <consortium name="DOE Joint Genome Institute"/>
            <person name="Kjaerbolling I."/>
            <person name="Vesth T."/>
            <person name="Frisvad J.C."/>
            <person name="Nybo J.L."/>
            <person name="Theobald S."/>
            <person name="Kildgaard S."/>
            <person name="Isbrandt T."/>
            <person name="Kuo A."/>
            <person name="Sato A."/>
            <person name="Lyhne E.K."/>
            <person name="Kogle M.E."/>
            <person name="Wiebenga A."/>
            <person name="Kun R.S."/>
            <person name="Lubbers R.J."/>
            <person name="Makela M.R."/>
            <person name="Barry K."/>
            <person name="Chovatia M."/>
            <person name="Clum A."/>
            <person name="Daum C."/>
            <person name="Haridas S."/>
            <person name="He G."/>
            <person name="LaButti K."/>
            <person name="Lipzen A."/>
            <person name="Mondo S."/>
            <person name="Riley R."/>
            <person name="Salamov A."/>
            <person name="Simmons B.A."/>
            <person name="Magnuson J.K."/>
            <person name="Henrissat B."/>
            <person name="Mortensen U.H."/>
            <person name="Larsen T.O."/>
            <person name="Devries R.P."/>
            <person name="Grigoriev I.V."/>
            <person name="Machida M."/>
            <person name="Baker S.E."/>
            <person name="Andersen M.R."/>
        </authorList>
    </citation>
    <scope>NUCLEOTIDE SEQUENCE [LARGE SCALE GENOMIC DNA]</scope>
    <source>
        <strain evidence="2">CBS 553.77</strain>
    </source>
</reference>
<protein>
    <submittedName>
        <fullName evidence="1">Uncharacterized protein</fullName>
    </submittedName>
</protein>
<proteinExistence type="predicted"/>
<sequence length="141" mass="15763">MAISSEYQRRLQSSFFFAWTCTLAISRSDTYPVPAATIISCQMAVKSHRVEACDLVILLSMKGDQLLSLLLVHLKVARHVLMFCAFRTSATVTSLIPTLESFTLFPPQAGSQQWTHCVCCLTQQRRIHLLHLRAGPGGLRN</sequence>
<name>A0A5N6ZCS7_9EURO</name>
<keyword evidence="2" id="KW-1185">Reference proteome</keyword>
<evidence type="ECO:0000313" key="1">
    <source>
        <dbReference type="EMBL" id="KAE8355447.1"/>
    </source>
</evidence>
<gene>
    <name evidence="1" type="ORF">BDV28DRAFT_42676</name>
</gene>
<organism evidence="1 2">
    <name type="scientific">Aspergillus coremiiformis</name>
    <dbReference type="NCBI Taxonomy" id="138285"/>
    <lineage>
        <taxon>Eukaryota</taxon>
        <taxon>Fungi</taxon>
        <taxon>Dikarya</taxon>
        <taxon>Ascomycota</taxon>
        <taxon>Pezizomycotina</taxon>
        <taxon>Eurotiomycetes</taxon>
        <taxon>Eurotiomycetidae</taxon>
        <taxon>Eurotiales</taxon>
        <taxon>Aspergillaceae</taxon>
        <taxon>Aspergillus</taxon>
        <taxon>Aspergillus subgen. Circumdati</taxon>
    </lineage>
</organism>
<dbReference type="AlphaFoldDB" id="A0A5N6ZCS7"/>
<dbReference type="EMBL" id="ML739052">
    <property type="protein sequence ID" value="KAE8355447.1"/>
    <property type="molecule type" value="Genomic_DNA"/>
</dbReference>
<dbReference type="Proteomes" id="UP000327118">
    <property type="component" value="Unassembled WGS sequence"/>
</dbReference>